<reference evidence="3" key="1">
    <citation type="submission" date="2019-02" db="EMBL/GenBank/DDBJ databases">
        <authorList>
            <person name="Gruber-Vodicka R. H."/>
            <person name="Seah K. B. B."/>
        </authorList>
    </citation>
    <scope>NUCLEOTIDE SEQUENCE</scope>
    <source>
        <strain evidence="3">BECK_BY19</strain>
        <strain evidence="2">BECK_BY8</strain>
    </source>
</reference>
<dbReference type="SUPFAM" id="SSF52777">
    <property type="entry name" value="CoA-dependent acyltransferases"/>
    <property type="match status" value="1"/>
</dbReference>
<dbReference type="EMBL" id="CAADGD010000034">
    <property type="protein sequence ID" value="VFK70648.1"/>
    <property type="molecule type" value="Genomic_DNA"/>
</dbReference>
<dbReference type="GO" id="GO:0005829">
    <property type="term" value="C:cytosol"/>
    <property type="evidence" value="ECO:0007669"/>
    <property type="project" value="TreeGrafter"/>
</dbReference>
<name>A0A451AX72_9GAMM</name>
<sequence length="155" mass="18041">MKRYPLSSPQRDFWFDQILHPHVPLYNIGGYVRIDGPIDPDLFQQALDRVIRENDALRIILHEGEDLPTQTFVEDVSSGLDFHDFSSSENGPGLAYELAHESALAWMQRAFEKPFPLYEKPLFRFALCKVADDSYYWLMQYHHIIVDGWAISLIV</sequence>
<dbReference type="Pfam" id="PF00668">
    <property type="entry name" value="Condensation"/>
    <property type="match status" value="1"/>
</dbReference>
<dbReference type="Gene3D" id="3.30.559.10">
    <property type="entry name" value="Chloramphenicol acetyltransferase-like domain"/>
    <property type="match status" value="1"/>
</dbReference>
<evidence type="ECO:0000313" key="3">
    <source>
        <dbReference type="EMBL" id="VFK70648.1"/>
    </source>
</evidence>
<dbReference type="PANTHER" id="PTHR45527:SF1">
    <property type="entry name" value="FATTY ACID SYNTHASE"/>
    <property type="match status" value="1"/>
</dbReference>
<feature type="domain" description="Condensation" evidence="1">
    <location>
        <begin position="3"/>
        <end position="154"/>
    </location>
</feature>
<dbReference type="GO" id="GO:0043041">
    <property type="term" value="P:amino acid activation for nonribosomal peptide biosynthetic process"/>
    <property type="evidence" value="ECO:0007669"/>
    <property type="project" value="TreeGrafter"/>
</dbReference>
<dbReference type="GO" id="GO:0047527">
    <property type="term" value="F:2,3-dihydroxybenzoate-serine ligase activity"/>
    <property type="evidence" value="ECO:0007669"/>
    <property type="project" value="TreeGrafter"/>
</dbReference>
<evidence type="ECO:0000259" key="1">
    <source>
        <dbReference type="Pfam" id="PF00668"/>
    </source>
</evidence>
<dbReference type="AlphaFoldDB" id="A0A451AX72"/>
<proteinExistence type="predicted"/>
<accession>A0A451AX72</accession>
<dbReference type="InterPro" id="IPR023213">
    <property type="entry name" value="CAT-like_dom_sf"/>
</dbReference>
<dbReference type="GO" id="GO:0009366">
    <property type="term" value="C:enterobactin synthetase complex"/>
    <property type="evidence" value="ECO:0007669"/>
    <property type="project" value="TreeGrafter"/>
</dbReference>
<dbReference type="GO" id="GO:0009239">
    <property type="term" value="P:enterobactin biosynthetic process"/>
    <property type="evidence" value="ECO:0007669"/>
    <property type="project" value="TreeGrafter"/>
</dbReference>
<protein>
    <submittedName>
        <fullName evidence="3">Condensation domain-containing protein</fullName>
    </submittedName>
</protein>
<dbReference type="PANTHER" id="PTHR45527">
    <property type="entry name" value="NONRIBOSOMAL PEPTIDE SYNTHETASE"/>
    <property type="match status" value="1"/>
</dbReference>
<organism evidence="3">
    <name type="scientific">Candidatus Kentrum sp. UNK</name>
    <dbReference type="NCBI Taxonomy" id="2126344"/>
    <lineage>
        <taxon>Bacteria</taxon>
        <taxon>Pseudomonadati</taxon>
        <taxon>Pseudomonadota</taxon>
        <taxon>Gammaproteobacteria</taxon>
        <taxon>Candidatus Kentrum</taxon>
    </lineage>
</organism>
<dbReference type="GO" id="GO:0031177">
    <property type="term" value="F:phosphopantetheine binding"/>
    <property type="evidence" value="ECO:0007669"/>
    <property type="project" value="TreeGrafter"/>
</dbReference>
<evidence type="ECO:0000313" key="2">
    <source>
        <dbReference type="EMBL" id="VFK62764.1"/>
    </source>
</evidence>
<gene>
    <name evidence="2" type="ORF">BECKUNK1418G_GA0071005_10271</name>
    <name evidence="3" type="ORF">BECKUNK1418H_GA0071006_103435</name>
</gene>
<dbReference type="EMBL" id="CAADFZ010000027">
    <property type="protein sequence ID" value="VFK62764.1"/>
    <property type="molecule type" value="Genomic_DNA"/>
</dbReference>
<dbReference type="InterPro" id="IPR001242">
    <property type="entry name" value="Condensation_dom"/>
</dbReference>